<proteinExistence type="predicted"/>
<evidence type="ECO:0000313" key="3">
    <source>
        <dbReference type="Proteomes" id="UP000515908"/>
    </source>
</evidence>
<keyword evidence="1" id="KW-1133">Transmembrane helix</keyword>
<feature type="transmembrane region" description="Helical" evidence="1">
    <location>
        <begin position="154"/>
        <end position="172"/>
    </location>
</feature>
<evidence type="ECO:0000256" key="1">
    <source>
        <dbReference type="SAM" id="Phobius"/>
    </source>
</evidence>
<evidence type="ECO:0000313" key="2">
    <source>
        <dbReference type="EMBL" id="CAD2214913.1"/>
    </source>
</evidence>
<dbReference type="Proteomes" id="UP000515908">
    <property type="component" value="Chromosome 04"/>
</dbReference>
<keyword evidence="1" id="KW-0812">Transmembrane</keyword>
<dbReference type="AlphaFoldDB" id="A0A7G2C851"/>
<keyword evidence="1" id="KW-0472">Membrane</keyword>
<organism evidence="2 3">
    <name type="scientific">Angomonas deanei</name>
    <dbReference type="NCBI Taxonomy" id="59799"/>
    <lineage>
        <taxon>Eukaryota</taxon>
        <taxon>Discoba</taxon>
        <taxon>Euglenozoa</taxon>
        <taxon>Kinetoplastea</taxon>
        <taxon>Metakinetoplastina</taxon>
        <taxon>Trypanosomatida</taxon>
        <taxon>Trypanosomatidae</taxon>
        <taxon>Strigomonadinae</taxon>
        <taxon>Angomonas</taxon>
    </lineage>
</organism>
<keyword evidence="3" id="KW-1185">Reference proteome</keyword>
<evidence type="ECO:0008006" key="4">
    <source>
        <dbReference type="Google" id="ProtNLM"/>
    </source>
</evidence>
<protein>
    <recommendedName>
        <fullName evidence="4">PNPLA domain-containing protein</fullName>
    </recommendedName>
</protein>
<dbReference type="VEuPathDB" id="TriTrypDB:ADEAN_000236600"/>
<accession>A0A7G2C851</accession>
<sequence>MRCKTYNSFSSCSFLEEVLMASCCMVPLVGFPFKMKHTGDWVVDGGFSNFTPYMNDPHSITVSGMYFQDTCVRPRTFIPSWWAFYPPNKEKFENLFWMGYNDMIDFFVSDGLLSGAMGEMLLRPEVEFASKDSILDSIMTFCIEVTVLICVRPVIVVCVYTELAISMAIYALRMLFSSERQRWVVSWYDSFRSSIFLRTFGRLLFGTRVPNNEVRLEKGSKVFRVFNPIALGGQKRTGRECVDPDGAPVEGRVPALSPTARQCNNFPRIVPHRSTKTQKVN</sequence>
<dbReference type="EMBL" id="LR877148">
    <property type="protein sequence ID" value="CAD2214913.1"/>
    <property type="molecule type" value="Genomic_DNA"/>
</dbReference>
<reference evidence="2 3" key="1">
    <citation type="submission" date="2020-08" db="EMBL/GenBank/DDBJ databases">
        <authorList>
            <person name="Newling K."/>
            <person name="Davey J."/>
            <person name="Forrester S."/>
        </authorList>
    </citation>
    <scope>NUCLEOTIDE SEQUENCE [LARGE SCALE GENOMIC DNA]</scope>
    <source>
        <strain evidence="3">Crithidia deanei Carvalho (ATCC PRA-265)</strain>
    </source>
</reference>
<gene>
    <name evidence="2" type="ORF">ADEAN_000236600</name>
</gene>
<name>A0A7G2C851_9TRYP</name>